<dbReference type="InterPro" id="IPR005129">
    <property type="entry name" value="GTPase_ArgK"/>
</dbReference>
<evidence type="ECO:0000313" key="2">
    <source>
        <dbReference type="EMBL" id="GER04691.1"/>
    </source>
</evidence>
<comment type="caution">
    <text evidence="2">The sequence shown here is derived from an EMBL/GenBank/DDBJ whole genome shotgun (WGS) entry which is preliminary data.</text>
</comment>
<sequence>MGDKTRMEKLAVDPCAFIRPSPSSGVLGGVARATRETILLCEAAGYDVVLVETVGAGQSEYVVADMVDLFLVLMLPGAGDMLQGIKKGVLELADIIAVNKADQAPDQGRRAARDYASALQIMTAADAPWKPPVLSISGLLNQGLDDLWAQMQQHHKIMIKSGLFHERRQEQTIKWMWAMVEDRLLSRFRANPEVKAALPDLMADVKDDRITATLAAEKLLAHFGMGDFI</sequence>
<dbReference type="Gene3D" id="1.10.287.130">
    <property type="match status" value="1"/>
</dbReference>
<accession>A0A5A7N8L7</accession>
<dbReference type="GO" id="GO:0005737">
    <property type="term" value="C:cytoplasm"/>
    <property type="evidence" value="ECO:0007669"/>
    <property type="project" value="TreeGrafter"/>
</dbReference>
<gene>
    <name evidence="2" type="ORF">JCM17846_23730</name>
</gene>
<organism evidence="2 3">
    <name type="scientific">Iodidimonas nitroreducens</name>
    <dbReference type="NCBI Taxonomy" id="1236968"/>
    <lineage>
        <taxon>Bacteria</taxon>
        <taxon>Pseudomonadati</taxon>
        <taxon>Pseudomonadota</taxon>
        <taxon>Alphaproteobacteria</taxon>
        <taxon>Iodidimonadales</taxon>
        <taxon>Iodidimonadaceae</taxon>
        <taxon>Iodidimonas</taxon>
    </lineage>
</organism>
<evidence type="ECO:0000256" key="1">
    <source>
        <dbReference type="ARBA" id="ARBA00009625"/>
    </source>
</evidence>
<reference evidence="2 3" key="1">
    <citation type="submission" date="2019-09" db="EMBL/GenBank/DDBJ databases">
        <title>NBRP : Genome information of microbial organism related human and environment.</title>
        <authorList>
            <person name="Hattori M."/>
            <person name="Oshima K."/>
            <person name="Inaba H."/>
            <person name="Suda W."/>
            <person name="Sakamoto M."/>
            <person name="Iino T."/>
            <person name="Kitahara M."/>
            <person name="Oshida Y."/>
            <person name="Iida T."/>
            <person name="Kudo T."/>
            <person name="Itoh T."/>
            <person name="Ohkuma M."/>
        </authorList>
    </citation>
    <scope>NUCLEOTIDE SEQUENCE [LARGE SCALE GENOMIC DNA]</scope>
    <source>
        <strain evidence="2 3">Q-1</strain>
    </source>
</reference>
<protein>
    <submittedName>
        <fullName evidence="2">Uncharacterized protein</fullName>
    </submittedName>
</protein>
<dbReference type="PANTHER" id="PTHR23408">
    <property type="entry name" value="METHYLMALONYL-COA MUTASE"/>
    <property type="match status" value="1"/>
</dbReference>
<dbReference type="GO" id="GO:0005525">
    <property type="term" value="F:GTP binding"/>
    <property type="evidence" value="ECO:0007669"/>
    <property type="project" value="InterPro"/>
</dbReference>
<evidence type="ECO:0000313" key="3">
    <source>
        <dbReference type="Proteomes" id="UP000324996"/>
    </source>
</evidence>
<name>A0A5A7N8L7_9PROT</name>
<dbReference type="GO" id="GO:0003924">
    <property type="term" value="F:GTPase activity"/>
    <property type="evidence" value="ECO:0007669"/>
    <property type="project" value="InterPro"/>
</dbReference>
<dbReference type="AlphaFoldDB" id="A0A5A7N8L7"/>
<keyword evidence="3" id="KW-1185">Reference proteome</keyword>
<dbReference type="Proteomes" id="UP000324996">
    <property type="component" value="Unassembled WGS sequence"/>
</dbReference>
<dbReference type="Pfam" id="PF03308">
    <property type="entry name" value="MeaB"/>
    <property type="match status" value="1"/>
</dbReference>
<proteinExistence type="inferred from homology"/>
<dbReference type="Gene3D" id="3.40.50.300">
    <property type="entry name" value="P-loop containing nucleotide triphosphate hydrolases"/>
    <property type="match status" value="1"/>
</dbReference>
<comment type="similarity">
    <text evidence="1">Belongs to the SIMIBI class G3E GTPase family. ArgK/MeaB subfamily.</text>
</comment>
<dbReference type="EMBL" id="BKCN01000012">
    <property type="protein sequence ID" value="GER04691.1"/>
    <property type="molecule type" value="Genomic_DNA"/>
</dbReference>
<dbReference type="SUPFAM" id="SSF52540">
    <property type="entry name" value="P-loop containing nucleoside triphosphate hydrolases"/>
    <property type="match status" value="1"/>
</dbReference>
<dbReference type="PANTHER" id="PTHR23408:SF3">
    <property type="entry name" value="METHYLMALONIC ACIDURIA TYPE A PROTEIN, MITOCHONDRIAL"/>
    <property type="match status" value="1"/>
</dbReference>
<dbReference type="InterPro" id="IPR027417">
    <property type="entry name" value="P-loop_NTPase"/>
</dbReference>